<proteinExistence type="predicted"/>
<dbReference type="Proteomes" id="UP000285112">
    <property type="component" value="Unassembled WGS sequence"/>
</dbReference>
<accession>A0A419HL11</accession>
<reference evidence="1 2" key="1">
    <citation type="submission" date="2018-09" db="EMBL/GenBank/DDBJ databases">
        <title>YIM PH 21725 draft genome.</title>
        <authorList>
            <person name="Miao C."/>
        </authorList>
    </citation>
    <scope>NUCLEOTIDE SEQUENCE [LARGE SCALE GENOMIC DNA]</scope>
    <source>
        <strain evidence="2">YIM PH21725</strain>
    </source>
</reference>
<organism evidence="1 2">
    <name type="scientific">Amycolatopsis panacis</name>
    <dbReference type="NCBI Taxonomy" id="2340917"/>
    <lineage>
        <taxon>Bacteria</taxon>
        <taxon>Bacillati</taxon>
        <taxon>Actinomycetota</taxon>
        <taxon>Actinomycetes</taxon>
        <taxon>Pseudonocardiales</taxon>
        <taxon>Pseudonocardiaceae</taxon>
        <taxon>Amycolatopsis</taxon>
    </lineage>
</organism>
<keyword evidence="2" id="KW-1185">Reference proteome</keyword>
<name>A0A419HL11_9PSEU</name>
<dbReference type="AlphaFoldDB" id="A0A419HL11"/>
<dbReference type="OrthoDB" id="3577809at2"/>
<gene>
    <name evidence="1" type="ORF">D5S19_30515</name>
</gene>
<dbReference type="EMBL" id="QZFV01000147">
    <property type="protein sequence ID" value="RJQ76456.1"/>
    <property type="molecule type" value="Genomic_DNA"/>
</dbReference>
<protein>
    <submittedName>
        <fullName evidence="1">Uncharacterized protein</fullName>
    </submittedName>
</protein>
<sequence length="68" mass="7481">MTLEFLGTTSAGGNCPNAYRTNRGTYVVQGYKVEDPVALRQLHDRGMPDTETAVEIPAGLVKFLQPER</sequence>
<comment type="caution">
    <text evidence="1">The sequence shown here is derived from an EMBL/GenBank/DDBJ whole genome shotgun (WGS) entry which is preliminary data.</text>
</comment>
<evidence type="ECO:0000313" key="1">
    <source>
        <dbReference type="EMBL" id="RJQ76456.1"/>
    </source>
</evidence>
<evidence type="ECO:0000313" key="2">
    <source>
        <dbReference type="Proteomes" id="UP000285112"/>
    </source>
</evidence>